<dbReference type="SUPFAM" id="SSF56801">
    <property type="entry name" value="Acetyl-CoA synthetase-like"/>
    <property type="match status" value="4"/>
</dbReference>
<dbReference type="InterPro" id="IPR009081">
    <property type="entry name" value="PP-bd_ACP"/>
</dbReference>
<dbReference type="InterPro" id="IPR042099">
    <property type="entry name" value="ANL_N_sf"/>
</dbReference>
<dbReference type="SMART" id="SM00825">
    <property type="entry name" value="PKS_KS"/>
    <property type="match status" value="1"/>
</dbReference>
<sequence>MYTKRFKTLVDVITERGKSDHKFITFIESDQNETTLTYKDLYWEALAFLENLQNAGVKQGQEIVFQIENNRHFVKAFWACILGGMIPVPVSIGNNDEHRMKLFKIWDVLNDPFLLIEPKILKDLEKYTLKTNQNNLFENIRHRHQLLLQDHEQPKQSFAKIHTPQLEDIAFIQFSSGSTGDPKGVILTHHNLIHNTSGIINRTVVTEQDSFLQWMPLTHDMGLIYNHITPLVAGVNQYIMPTSLFIRQPVLWIKKASEHQVSIISSPNFGYKYFMQFFKPEKAMNWNLSKIRTIINGAEPISTELCDAFLETLAPFGLKRTSMRASYGLAEASVGVAIPPIDADYITVYVDRKHLNIGESVLEVDKTFHNALPFVVVGQSLDYCEIRICNDEDEEVADRVIGHIQIKGENVTKGYYNNENSTSKLLTLDGWVRTGDLGFFREGQLVVTGRAKDIIFVNGQNVYPHDIERIAEEVEGVELNRVAACGVRVNGMESEEIVVFVVSKKTIEKFSPIATQLKKHLYRHGGWAVHDIIPIKQMPKTTSGKLQRYKLAAQYEAGHYQETSLVLKGIMEQENKNQKLPTLSFEIEKVLHDICCEVLLRQEVDTRDSYFDLGANSLQLVQITDKIENQLGIKLAVTDLFDHPSIAHLAEFLASPTDSEQQHIPTDDTDHNHSKDVAIVGLSLDLPGSSSVSQYWDHIVQGDDCIGNLSSQRKQDAIDYLSVVDQRKGAEEFIEGGFLEEIDKFDYAFFKLSPVEASYMDPNQRLFLQSAWHALEDGGYAGDRIHGQKVGVYVGFSKVGYDYERMLSKGEPDKFHQYIVGNLPSVLASRISYFLNLKGPAVTVDTACSSSLVAIHMACKALATGDCKMAIAGGIRTMLLPVKLGLDMESPNYRARTFDAEADGTGVGEGVAAVLLKPLDQALQDGDRIYAVIKGSAVNQDGTTVGITAPSPSAQAEVVEAAWNDAAIHPETLSFIEAHGTGTKLGDPIEIAGLTQAFEKYTDKKQFCAIGSVKPNIGHLFEAAGVSSLIKAVLMLQTRKNPPLVHFKKPSARINFELSPFYLTTEVADLSSNDAPLRCGVSSFGFSGTNAHVVMEEFIETRTHEESVNTPDGVHLFTVSAKNERSLHHLVEEYVDYLRLNPAVSLEQMCYTTHIGRAHMEHKLAVITSSLEDLLHKLERWTSGNQQENVPDMYIGSHKQSVDHKREKDDTVGRLITAIRASAHTDIHALRQLGELYVKGMAIPWQALYTDEIKIIQSLPLYPFERNRCWFTPKVVQISNVGREERRMESAYPKELQATDQIDYTANISKVLKDVISKVSGFTVEQLDEQMHFLEMGLDSIMLVQVQKEIREQFNVDVPMNHFFESVINLDRLTTFISDLTYTTQSVAAADALNTVDDRTEVNPENTVAAKPSSELGGLEKLLSQQIELLNNQQLGLTQVLTKQLEMLSGGQGGTIQAAPLTTNKDTVSVQPTSLHVVATDVPITSTIKVNPTTESKPFVPYQPLLIGEESGYSARQNDFLQRFIKRYTQRTLGSKKYTQESRLVHANNRHVSGFRSYWKEIVYPIISESASGSRIWDVDGNEYIDLTMGFGVHLLGHNPAWLTDTLRSNVHDRTPSIGPMSNTAGEVAALISELTGVERVAFYNSGSEAVMVALRLARAATGRSKIVLFAGSYHGTFDGVLAVSDPNSSGGEALPMAPGIPSSMMEDVIVLPYNHPDSIKAIKHYAHELAAVLVEPVQSRRPDLQPKEFLEQIREITAHSGTALIFDEVITGFRIHPGGAQAWFGIKADLVTYGKVAGGGMPVGIVAGSSEFMDTVDGGVWSFGDNSYPENTNIKTFVGGTFCTHPLTMHTALATLKYLKSEGPNLQEQLNRRTNEWVAELNTYFKQNSVPIHMVNYGSLFRFVSFGDIELFFHLLIDKGIYIWEGRNCFLSTSHTDGDLQQITQAVKESVEELRKGGFLPDHTPSPDGNGSRKNDVVPLESSSFPLTKEQQQIWFATQSRSDSSTAFNEIAALRMQGQLQLDTVKRSVQTIVNRHESLRTVIDPDGEEQHVLENVNVVISLNDFSGFPPSEHEEKVKQWFEEEGQRTFDLTSKEPLFRTHILRLKPDEHIVVFTFHHIIADGWSMAVFIREWEQVYTSFCKGENIVKLPVPPKFREFQAWQQLELERAGVSEAVSYWTQTLDSVSVAMDIPSEDGGMKKPAYSGRRINIRADSTLTRKLKKLSIKAGNSLFVTLLTAYKVFLHRLTGNTTIVVGIPTSGQSRMEQVNLIGNCVNMLPIVSHITSKESLFKYMTQVKRVMQEVEPLQNYSFADLIERIENILIPEMNVIFNMDRPMQNFHFHGLDVELIPTPILYSKYDMFLNVMEVEGELWFDFDIKASLAASETMQIWAKYFLHILNTIADGQERDFVDISLLNQDELKYGTRNYKGYVELESSDITDNDSPRAIYLLDHYLQPAPVGTIGELHVVQENESPSENLVYLPTGILALRTANGELQLLGPVQKRVYIKGHAIYTEQLERFITSIPQISECQVIAQSTDGRADTLLVAYVTSLNDGVEEILRKQLRNHLQDQWVPQQIVQLENMPLNSQGYVDLSQLSTMKQVVSKESVEAVSSTERKVREIWETVLGLNRVRSDDNFFDLGGDSLKATLLLARVHQEFGKRIPLNVLFHSPTVSTLTKVIEGAKQGTAVSIKKLEECTHYAVSDAQRRMFVLQDMGIGTAYNITGQVRIDGDLDIPRLQKACLDLIRRHESFRTSFNIVDDEIVQVIHDEPTFEIKVTEILEKDADEMSRLFVRPFDLRQWPLFRAELFRFEANKHMLVMDMHHIIADGLSLSIFLNEFVQLYRSEILAPIQIQYKDFVAWQKEQYTSNRLFEQEHYWKNVLNGELPILAMPTDFPRPLHQSYEGAVLSYNITSAMTEELKKLAKNTGTTAFMILLAAYNILLAKYTGQEDIIVGTAVAGRQHPDTETMMGMFVNTLALRNRPSPQRSFHSFLQEVKETTLRAMDYQDYPFEALIERLDIRRDQGRNPLFDTMFVMQNFEMSSLEANGVKFHPSEFNPGISQFDFVLSADEWQEGLALRFNYCTQLFRSETIDRLASLYIQILRSILEQPWSEIGKLEWLPEEEKLQLIHGFNTFDLPSSSIVKKQETLHLQFEEQALKSPDHVAVVHQGHVITYKELNEKSNQLARALMKRGVGADTVVGLMAGRSLDLAVGMLAILKAGGAYLPIDSSYPEERIHFMLEDSGAPLLLLNDSSNYNATTYEGLVLNMDDDEWYKTESKLSSKWESDSSHLAYVIYTSGSTGTPKGVCIEHRAILNTLSWRINEYALEATDRILPLLSSSFDAFVGAFFTPLLSGSTVVLPTNEELSELSALKTLILSSHITHLVCTPSMYMSVIEGLAPDEAMSLKVVTLGGEKATKRLVEASQAKHPGIQLFNEYGPTENSVVTTMLRDMGPEEVGCIGKPIPNTGVLILDQYLQLRPIGLPGELCVWGKGIAREYRNRPELTAQKFIPHPYLDNMKLYRTGDLARWLPDGTLEYLGRADQQVKIRGYRIEPGEIESTLLAHRAVKEAAVVIKGTDDNPYLCAYAVLRESVTVDILKDYLSSSLPHYMVPAHVILLDAMPLTANGKVSKSALPEPGDHLNKELQHVGPNNETEQLLIEMWQDLLEISPIGIHDHFFEIGGHSMKATLLTAKINEVFHIEISTQDIFGAPTIEALSKKILAAKPTDYQRIEAVTEGAYYEVSPAQSRLLAVLPLDETGVAYNMSAALMIEGHVDRRRVERTFEQLLARHEAFRTSFGYVDDRAVQFVQPEVSFELGFARTAGDITTKGIDTLIHNFIRPFDVGKAPLFRAELLQMDRDKFMLLIDMHHLIADGTSIDTIINEWNKLYKGEELPALPLQYKDYSAWLRSNTEIHAKQEQYWLDQYKGELPVLDLPTDYQRPQLQSFVGDMVKVELSEKLIEQLNLTCIQTDSTLFMLLFAAYNVLLGKYAGQEDIVIGIPTSGRTHADTNGIVGLFVNTLAIRNHPASHKSFKTFLNEVKENTLQALQNQSYSFAELVDKLSIKRDLSRNPLFDTMFSFMNTDAQQWQADNLNFELYPFKTGISKFDLVLNAEQKAGRVHLEFEYSTKLYKKETIELLVEHYLNVLEEIVQNADMALTDINLLSATEAAAMEERYNSTHTAYPQPRPIHHYIEEQADRRPDAKAVIYQDQMLTYKELNDQANAIASNLLAKGIGLGSYVPILMERSLELVVSILAVMKTGAAFSPLDTEWPIDRLQSALQDLGSSTLLVNPSTPISSEINTEEYLVIDCSVVEKRSNAISNPAVDVDMESPIYVIFTSGSTGKPKGVIAAHKGITNRFLWMNDYFGTSAAQSVLQTTHHVYDSAVWQLFWPLMNGGTTVLPETGMTVDATYMTNIIEQERISFTDFVPSVFNAIVNQLDQNSTRTKQLDSLQQVILGGEEITPSTVHTFLTIFPHVQITNLYGPTEASIGCVAYRVTGDEDRIPIGKPIANTKIYILDSGLKRVPVGITGEMYIAGTPLGIGYLNDPIKTKASFIDNPYSMPGYEKLYKTGDLAKYLPDGNIAFLGRSDYQVKIRGYRIELSEIEYHLLGIADIQETVVMVKENKGSSYLCAYVVSANPVDTDRIKIQLAKELPDYMIPSVYVPLDMIPITPGGKINRKALPEPDWSGALEVEYVEPTGETEVLLAHIWEEVLAVTGVSATHNFFDLGGDSIKGLQIVSRLNTHGYKLSIKELFLYPQIRQLSPFVKVIRRKISQEAIEGELPLTPIQQRFFHLQKVSPQHFNQSVMLFSEDGFDEQGIMAAFDCIVKQHDALRMTFCQREDRIVQYNEGLNNQPLPLTIKSLPEGLPAEAWIEQEATAIQSSFDLTTGPLMKLGLFRTAEGDHLLIAVHHLVVDGVSWRIILQDFTSLYQQYQQGTALHLPDKTDSYRSWAQEISQYATSEELAQELEYWAQLEQTQSGALPKDSSYETNMLRDSENGSVSLDNENTSKLLRQVHQAYNTEINDILLTALGLSIKEWTQQSRVLIYLEGHGREEVFQEMNISRTVGWFTTMYPFLLEVDNAHDLSYQIKNIKDSLRRIPNKGFGYGVLNYAQVNESGVTAFQAAPEIAFNYMGRFDTELDTDVFTLSKFSSGEEASPFTERSVALDINCIINESEQLIITCNYNKQEYQQQTIEQLLFLFQKHLTNLIDHCCSKQVTEQSPTDFLYDKLSIDEFQNLSQLLSNKLNL</sequence>
<dbReference type="PROSITE" id="PS50075">
    <property type="entry name" value="CARRIER"/>
    <property type="match status" value="5"/>
</dbReference>
<keyword evidence="8" id="KW-0663">Pyridoxal phosphate</keyword>
<proteinExistence type="inferred from homology"/>
<dbReference type="PANTHER" id="PTHR45527">
    <property type="entry name" value="NONRIBOSOMAL PEPTIDE SYNTHETASE"/>
    <property type="match status" value="1"/>
</dbReference>
<dbReference type="FunFam" id="3.40.50.980:FF:000001">
    <property type="entry name" value="Non-ribosomal peptide synthetase"/>
    <property type="match status" value="2"/>
</dbReference>
<evidence type="ECO:0000256" key="9">
    <source>
        <dbReference type="ARBA" id="ARBA00023194"/>
    </source>
</evidence>
<dbReference type="InterPro" id="IPR023213">
    <property type="entry name" value="CAT-like_dom_sf"/>
</dbReference>
<dbReference type="InterPro" id="IPR020845">
    <property type="entry name" value="AMP-binding_CS"/>
</dbReference>
<name>A0A378XSJ9_PAEPO</name>
<dbReference type="InterPro" id="IPR006162">
    <property type="entry name" value="Ppantetheine_attach_site"/>
</dbReference>
<dbReference type="Pfam" id="PF00109">
    <property type="entry name" value="ketoacyl-synt"/>
    <property type="match status" value="1"/>
</dbReference>
<dbReference type="NCBIfam" id="TIGR01733">
    <property type="entry name" value="AA-adenyl-dom"/>
    <property type="match status" value="2"/>
</dbReference>
<dbReference type="NCBIfam" id="NF003417">
    <property type="entry name" value="PRK04813.1"/>
    <property type="match status" value="4"/>
</dbReference>
<dbReference type="GeneID" id="93349798"/>
<dbReference type="Pfam" id="PF13193">
    <property type="entry name" value="AMP-binding_C"/>
    <property type="match status" value="1"/>
</dbReference>
<dbReference type="InterPro" id="IPR015424">
    <property type="entry name" value="PyrdxlP-dep_Trfase"/>
</dbReference>
<evidence type="ECO:0000256" key="5">
    <source>
        <dbReference type="ARBA" id="ARBA00022598"/>
    </source>
</evidence>
<keyword evidence="9" id="KW-0045">Antibiotic biosynthesis</keyword>
<reference evidence="14 15" key="1">
    <citation type="submission" date="2018-06" db="EMBL/GenBank/DDBJ databases">
        <authorList>
            <consortium name="Pathogen Informatics"/>
            <person name="Doyle S."/>
        </authorList>
    </citation>
    <scope>NUCLEOTIDE SEQUENCE [LARGE SCALE GENOMIC DNA]</scope>
    <source>
        <strain evidence="14 15">NCTC10343</strain>
    </source>
</reference>
<comment type="similarity">
    <text evidence="2">Belongs to the ATP-dependent AMP-binding enzyme family.</text>
</comment>
<dbReference type="Pfam" id="PF22621">
    <property type="entry name" value="CurL-like_PKS_C"/>
    <property type="match status" value="1"/>
</dbReference>
<dbReference type="InterPro" id="IPR016039">
    <property type="entry name" value="Thiolase-like"/>
</dbReference>
<dbReference type="Gene3D" id="1.10.1240.100">
    <property type="match status" value="1"/>
</dbReference>
<dbReference type="InterPro" id="IPR005814">
    <property type="entry name" value="Aminotrans_3"/>
</dbReference>
<dbReference type="InterPro" id="IPR010060">
    <property type="entry name" value="NRPS_synth"/>
</dbReference>
<dbReference type="InterPro" id="IPR036736">
    <property type="entry name" value="ACP-like_sf"/>
</dbReference>
<dbReference type="NCBIfam" id="TIGR01720">
    <property type="entry name" value="NRPS-para261"/>
    <property type="match status" value="1"/>
</dbReference>
<keyword evidence="3" id="KW-0596">Phosphopantetheine</keyword>
<dbReference type="FunFam" id="3.40.50.12780:FF:000012">
    <property type="entry name" value="Non-ribosomal peptide synthetase"/>
    <property type="match status" value="2"/>
</dbReference>
<feature type="domain" description="Ketosynthase family 3 (KS3)" evidence="13">
    <location>
        <begin position="674"/>
        <end position="1097"/>
    </location>
</feature>
<dbReference type="Gene3D" id="3.40.640.10">
    <property type="entry name" value="Type I PLP-dependent aspartate aminotransferase-like (Major domain)"/>
    <property type="match status" value="1"/>
</dbReference>
<evidence type="ECO:0000256" key="7">
    <source>
        <dbReference type="ARBA" id="ARBA00022737"/>
    </source>
</evidence>
<evidence type="ECO:0000256" key="1">
    <source>
        <dbReference type="ARBA" id="ARBA00001957"/>
    </source>
</evidence>
<feature type="domain" description="Carrier" evidence="12">
    <location>
        <begin position="582"/>
        <end position="657"/>
    </location>
</feature>
<evidence type="ECO:0000256" key="6">
    <source>
        <dbReference type="ARBA" id="ARBA00022679"/>
    </source>
</evidence>
<dbReference type="InterPro" id="IPR014031">
    <property type="entry name" value="Ketoacyl_synth_C"/>
</dbReference>
<dbReference type="Proteomes" id="UP000254400">
    <property type="component" value="Unassembled WGS sequence"/>
</dbReference>
<dbReference type="SUPFAM" id="SSF53383">
    <property type="entry name" value="PLP-dependent transferases"/>
    <property type="match status" value="1"/>
</dbReference>
<dbReference type="InterPro" id="IPR025110">
    <property type="entry name" value="AMP-bd_C"/>
</dbReference>
<keyword evidence="10" id="KW-0511">Multifunctional enzyme</keyword>
<dbReference type="Gene3D" id="3.40.50.980">
    <property type="match status" value="4"/>
</dbReference>
<dbReference type="CDD" id="cd19534">
    <property type="entry name" value="E_NRPS"/>
    <property type="match status" value="1"/>
</dbReference>
<accession>A0A378XSJ9</accession>
<dbReference type="GO" id="GO:0005737">
    <property type="term" value="C:cytoplasm"/>
    <property type="evidence" value="ECO:0007669"/>
    <property type="project" value="TreeGrafter"/>
</dbReference>
<dbReference type="Gene3D" id="3.30.300.30">
    <property type="match status" value="4"/>
</dbReference>
<dbReference type="Gene3D" id="3.40.47.10">
    <property type="match status" value="1"/>
</dbReference>
<dbReference type="Gene3D" id="3.90.1150.10">
    <property type="entry name" value="Aspartate Aminotransferase, domain 1"/>
    <property type="match status" value="1"/>
</dbReference>
<dbReference type="GO" id="GO:0016874">
    <property type="term" value="F:ligase activity"/>
    <property type="evidence" value="ECO:0007669"/>
    <property type="project" value="UniProtKB-KW"/>
</dbReference>
<dbReference type="SUPFAM" id="SSF47336">
    <property type="entry name" value="ACP-like"/>
    <property type="match status" value="5"/>
</dbReference>
<evidence type="ECO:0000259" key="12">
    <source>
        <dbReference type="PROSITE" id="PS50075"/>
    </source>
</evidence>
<dbReference type="PROSITE" id="PS52004">
    <property type="entry name" value="KS3_2"/>
    <property type="match status" value="1"/>
</dbReference>
<dbReference type="GO" id="GO:0006633">
    <property type="term" value="P:fatty acid biosynthetic process"/>
    <property type="evidence" value="ECO:0007669"/>
    <property type="project" value="InterPro"/>
</dbReference>
<dbReference type="GO" id="GO:0008483">
    <property type="term" value="F:transaminase activity"/>
    <property type="evidence" value="ECO:0007669"/>
    <property type="project" value="InterPro"/>
</dbReference>
<dbReference type="GO" id="GO:0017000">
    <property type="term" value="P:antibiotic biosynthetic process"/>
    <property type="evidence" value="ECO:0007669"/>
    <property type="project" value="UniProtKB-KW"/>
</dbReference>
<dbReference type="PROSITE" id="PS00012">
    <property type="entry name" value="PHOSPHOPANTETHEINE"/>
    <property type="match status" value="4"/>
</dbReference>
<dbReference type="GO" id="GO:0030170">
    <property type="term" value="F:pyridoxal phosphate binding"/>
    <property type="evidence" value="ECO:0007669"/>
    <property type="project" value="InterPro"/>
</dbReference>
<dbReference type="Pfam" id="PF02801">
    <property type="entry name" value="Ketoacyl-synt_C"/>
    <property type="match status" value="1"/>
</dbReference>
<evidence type="ECO:0000256" key="4">
    <source>
        <dbReference type="ARBA" id="ARBA00022553"/>
    </source>
</evidence>
<dbReference type="GO" id="GO:0043041">
    <property type="term" value="P:amino acid activation for nonribosomal peptide biosynthetic process"/>
    <property type="evidence" value="ECO:0007669"/>
    <property type="project" value="TreeGrafter"/>
</dbReference>
<dbReference type="Gene3D" id="1.10.1200.10">
    <property type="entry name" value="ACP-like"/>
    <property type="match status" value="5"/>
</dbReference>
<feature type="domain" description="Carrier" evidence="12">
    <location>
        <begin position="3650"/>
        <end position="3725"/>
    </location>
</feature>
<feature type="region of interest" description="Disordered" evidence="11">
    <location>
        <begin position="1958"/>
        <end position="1980"/>
    </location>
</feature>
<keyword evidence="7" id="KW-0677">Repeat</keyword>
<evidence type="ECO:0000259" key="13">
    <source>
        <dbReference type="PROSITE" id="PS52004"/>
    </source>
</evidence>
<dbReference type="PROSITE" id="PS00606">
    <property type="entry name" value="KS3_1"/>
    <property type="match status" value="1"/>
</dbReference>
<evidence type="ECO:0000313" key="14">
    <source>
        <dbReference type="EMBL" id="SUA66419.1"/>
    </source>
</evidence>
<protein>
    <submittedName>
        <fullName evidence="14">PKS/NRPS hybrid sythetase</fullName>
    </submittedName>
</protein>
<evidence type="ECO:0000256" key="8">
    <source>
        <dbReference type="ARBA" id="ARBA00022898"/>
    </source>
</evidence>
<dbReference type="GO" id="GO:0044550">
    <property type="term" value="P:secondary metabolite biosynthetic process"/>
    <property type="evidence" value="ECO:0007669"/>
    <property type="project" value="TreeGrafter"/>
</dbReference>
<dbReference type="EMBL" id="UGSC01000001">
    <property type="protein sequence ID" value="SUA66419.1"/>
    <property type="molecule type" value="Genomic_DNA"/>
</dbReference>
<evidence type="ECO:0000256" key="11">
    <source>
        <dbReference type="SAM" id="MobiDB-lite"/>
    </source>
</evidence>
<evidence type="ECO:0000256" key="3">
    <source>
        <dbReference type="ARBA" id="ARBA00022450"/>
    </source>
</evidence>
<dbReference type="Gene3D" id="2.30.38.10">
    <property type="entry name" value="Luciferase, Domain 3"/>
    <property type="match status" value="2"/>
</dbReference>
<comment type="cofactor">
    <cofactor evidence="1">
        <name>pantetheine 4'-phosphate</name>
        <dbReference type="ChEBI" id="CHEBI:47942"/>
    </cofactor>
</comment>
<dbReference type="Pfam" id="PF00668">
    <property type="entry name" value="Condensation"/>
    <property type="match status" value="4"/>
</dbReference>
<dbReference type="SUPFAM" id="SSF52777">
    <property type="entry name" value="CoA-dependent acyltransferases"/>
    <property type="match status" value="8"/>
</dbReference>
<dbReference type="FunFam" id="1.10.1200.10:FF:000005">
    <property type="entry name" value="Nonribosomal peptide synthetase 1"/>
    <property type="match status" value="2"/>
</dbReference>
<feature type="domain" description="Carrier" evidence="12">
    <location>
        <begin position="4697"/>
        <end position="4771"/>
    </location>
</feature>
<gene>
    <name evidence="14" type="primary">nrsA</name>
    <name evidence="14" type="ORF">NCTC10343_00989</name>
</gene>
<dbReference type="Pfam" id="PF00202">
    <property type="entry name" value="Aminotran_3"/>
    <property type="match status" value="1"/>
</dbReference>
<dbReference type="FunFam" id="3.30.300.30:FF:000015">
    <property type="entry name" value="Nonribosomal peptide synthase SidD"/>
    <property type="match status" value="1"/>
</dbReference>
<keyword evidence="6" id="KW-0808">Transferase</keyword>
<dbReference type="InterPro" id="IPR010071">
    <property type="entry name" value="AA_adenyl_dom"/>
</dbReference>
<dbReference type="Pfam" id="PF00501">
    <property type="entry name" value="AMP-binding"/>
    <property type="match status" value="3"/>
</dbReference>
<dbReference type="SMART" id="SM00823">
    <property type="entry name" value="PKS_PP"/>
    <property type="match status" value="5"/>
</dbReference>
<evidence type="ECO:0000256" key="10">
    <source>
        <dbReference type="ARBA" id="ARBA00023268"/>
    </source>
</evidence>
<dbReference type="Gene3D" id="3.30.559.30">
    <property type="entry name" value="Nonribosomal peptide synthetase, condensation domain"/>
    <property type="match status" value="4"/>
</dbReference>
<dbReference type="PROSITE" id="PS00600">
    <property type="entry name" value="AA_TRANSFER_CLASS_3"/>
    <property type="match status" value="1"/>
</dbReference>
<keyword evidence="5" id="KW-0436">Ligase</keyword>
<dbReference type="InterPro" id="IPR015422">
    <property type="entry name" value="PyrdxlP-dep_Trfase_small"/>
</dbReference>
<dbReference type="GO" id="GO:0031177">
    <property type="term" value="F:phosphopantetheine binding"/>
    <property type="evidence" value="ECO:0007669"/>
    <property type="project" value="InterPro"/>
</dbReference>
<dbReference type="GO" id="GO:0004315">
    <property type="term" value="F:3-oxoacyl-[acyl-carrier-protein] synthase activity"/>
    <property type="evidence" value="ECO:0007669"/>
    <property type="project" value="InterPro"/>
</dbReference>
<dbReference type="RefSeq" id="WP_029514857.1">
    <property type="nucleotide sequence ID" value="NZ_CP036496.1"/>
</dbReference>
<dbReference type="InterPro" id="IPR015421">
    <property type="entry name" value="PyrdxlP-dep_Trfase_major"/>
</dbReference>
<dbReference type="InterPro" id="IPR001242">
    <property type="entry name" value="Condensation_dom"/>
</dbReference>
<dbReference type="Gene3D" id="3.40.50.12780">
    <property type="entry name" value="N-terminal domain of ligase-like"/>
    <property type="match status" value="1"/>
</dbReference>
<feature type="domain" description="Carrier" evidence="12">
    <location>
        <begin position="2610"/>
        <end position="2685"/>
    </location>
</feature>
<dbReference type="SMART" id="SM01294">
    <property type="entry name" value="PKS_PP_betabranch"/>
    <property type="match status" value="1"/>
</dbReference>
<dbReference type="Pfam" id="PF00550">
    <property type="entry name" value="PP-binding"/>
    <property type="match status" value="5"/>
</dbReference>
<evidence type="ECO:0000313" key="15">
    <source>
        <dbReference type="Proteomes" id="UP000254400"/>
    </source>
</evidence>
<dbReference type="CDD" id="cd00610">
    <property type="entry name" value="OAT_like"/>
    <property type="match status" value="1"/>
</dbReference>
<dbReference type="PROSITE" id="PS00455">
    <property type="entry name" value="AMP_BINDING"/>
    <property type="match status" value="3"/>
</dbReference>
<dbReference type="CDD" id="cd19531">
    <property type="entry name" value="LCL_NRPS-like"/>
    <property type="match status" value="3"/>
</dbReference>
<dbReference type="InterPro" id="IPR020841">
    <property type="entry name" value="PKS_Beta-ketoAc_synthase_dom"/>
</dbReference>
<evidence type="ECO:0000256" key="2">
    <source>
        <dbReference type="ARBA" id="ARBA00006432"/>
    </source>
</evidence>
<dbReference type="SUPFAM" id="SSF53901">
    <property type="entry name" value="Thiolase-like"/>
    <property type="match status" value="1"/>
</dbReference>
<dbReference type="InterPro" id="IPR020806">
    <property type="entry name" value="PKS_PP-bd"/>
</dbReference>
<dbReference type="InterPro" id="IPR018201">
    <property type="entry name" value="Ketoacyl_synth_AS"/>
</dbReference>
<dbReference type="InterPro" id="IPR014030">
    <property type="entry name" value="Ketoacyl_synth_N"/>
</dbReference>
<dbReference type="Gene3D" id="3.30.559.10">
    <property type="entry name" value="Chloramphenicol acetyltransferase-like domain"/>
    <property type="match status" value="4"/>
</dbReference>
<dbReference type="CDD" id="cd05930">
    <property type="entry name" value="A_NRPS"/>
    <property type="match status" value="2"/>
</dbReference>
<dbReference type="PANTHER" id="PTHR45527:SF1">
    <property type="entry name" value="FATTY ACID SYNTHASE"/>
    <property type="match status" value="1"/>
</dbReference>
<dbReference type="InterPro" id="IPR045851">
    <property type="entry name" value="AMP-bd_C_sf"/>
</dbReference>
<dbReference type="CDD" id="cd00833">
    <property type="entry name" value="PKS"/>
    <property type="match status" value="1"/>
</dbReference>
<keyword evidence="4" id="KW-0597">Phosphoprotein</keyword>
<organism evidence="14 15">
    <name type="scientific">Paenibacillus polymyxa</name>
    <name type="common">Bacillus polymyxa</name>
    <dbReference type="NCBI Taxonomy" id="1406"/>
    <lineage>
        <taxon>Bacteria</taxon>
        <taxon>Bacillati</taxon>
        <taxon>Bacillota</taxon>
        <taxon>Bacilli</taxon>
        <taxon>Bacillales</taxon>
        <taxon>Paenibacillaceae</taxon>
        <taxon>Paenibacillus</taxon>
    </lineage>
</organism>
<dbReference type="InterPro" id="IPR049704">
    <property type="entry name" value="Aminotrans_3_PPA_site"/>
</dbReference>
<dbReference type="InterPro" id="IPR000873">
    <property type="entry name" value="AMP-dep_synth/lig_dom"/>
</dbReference>
<feature type="domain" description="Carrier" evidence="12">
    <location>
        <begin position="1306"/>
        <end position="1381"/>
    </location>
</feature>